<accession>A0A1D8JHX7</accession>
<reference evidence="7 8" key="1">
    <citation type="submission" date="2016-09" db="EMBL/GenBank/DDBJ databases">
        <title>Complete genome sequence of the Lysinibacillus sphaericus LMG 22257, a specie of Bacillus with ureolytic activity that can effectively biodeposit calcium carbonate.</title>
        <authorList>
            <person name="Yan W."/>
        </authorList>
    </citation>
    <scope>NUCLEOTIDE SEQUENCE [LARGE SCALE GENOMIC DNA]</scope>
    <source>
        <strain evidence="7 8">LMG 22257</strain>
    </source>
</reference>
<dbReference type="KEGG" id="surl:BI350_12655"/>
<dbReference type="InterPro" id="IPR014043">
    <property type="entry name" value="Acyl_transferase_dom"/>
</dbReference>
<dbReference type="PANTHER" id="PTHR42681">
    <property type="entry name" value="MALONYL-COA-ACYL CARRIER PROTEIN TRANSACYLASE, MITOCHONDRIAL"/>
    <property type="match status" value="1"/>
</dbReference>
<dbReference type="GO" id="GO:0004314">
    <property type="term" value="F:[acyl-carrier-protein] S-malonyltransferase activity"/>
    <property type="evidence" value="ECO:0007669"/>
    <property type="project" value="UniProtKB-EC"/>
</dbReference>
<dbReference type="Gene3D" id="3.30.70.250">
    <property type="entry name" value="Malonyl-CoA ACP transacylase, ACP-binding"/>
    <property type="match status" value="1"/>
</dbReference>
<dbReference type="InterPro" id="IPR050858">
    <property type="entry name" value="Mal-CoA-ACP_Trans/PKS_FabD"/>
</dbReference>
<dbReference type="SMART" id="SM00827">
    <property type="entry name" value="PKS_AT"/>
    <property type="match status" value="1"/>
</dbReference>
<evidence type="ECO:0000256" key="3">
    <source>
        <dbReference type="ARBA" id="ARBA00048462"/>
    </source>
</evidence>
<protein>
    <recommendedName>
        <fullName evidence="4">Malonyl CoA-acyl carrier protein transacylase</fullName>
        <ecNumber evidence="4">2.3.1.39</ecNumber>
    </recommendedName>
</protein>
<comment type="similarity">
    <text evidence="4">Belongs to the fabD family.</text>
</comment>
<dbReference type="Proteomes" id="UP000185746">
    <property type="component" value="Chromosome"/>
</dbReference>
<keyword evidence="8" id="KW-1185">Reference proteome</keyword>
<evidence type="ECO:0000313" key="7">
    <source>
        <dbReference type="EMBL" id="AOV08296.1"/>
    </source>
</evidence>
<dbReference type="EC" id="2.3.1.39" evidence="4"/>
<dbReference type="AlphaFoldDB" id="A0A1D8JHX7"/>
<dbReference type="InterPro" id="IPR024925">
    <property type="entry name" value="Malonyl_CoA-ACP_transAc"/>
</dbReference>
<evidence type="ECO:0000256" key="5">
    <source>
        <dbReference type="PIRSR" id="PIRSR000446-1"/>
    </source>
</evidence>
<evidence type="ECO:0000256" key="1">
    <source>
        <dbReference type="ARBA" id="ARBA00022679"/>
    </source>
</evidence>
<dbReference type="SUPFAM" id="SSF55048">
    <property type="entry name" value="Probable ACP-binding domain of malonyl-CoA ACP transacylase"/>
    <property type="match status" value="1"/>
</dbReference>
<evidence type="ECO:0000256" key="4">
    <source>
        <dbReference type="PIRNR" id="PIRNR000446"/>
    </source>
</evidence>
<dbReference type="PANTHER" id="PTHR42681:SF1">
    <property type="entry name" value="MALONYL-COA-ACYL CARRIER PROTEIN TRANSACYLASE, MITOCHONDRIAL"/>
    <property type="match status" value="1"/>
</dbReference>
<dbReference type="PIRSF" id="PIRSF000446">
    <property type="entry name" value="Mct"/>
    <property type="match status" value="1"/>
</dbReference>
<dbReference type="GO" id="GO:0006633">
    <property type="term" value="P:fatty acid biosynthetic process"/>
    <property type="evidence" value="ECO:0007669"/>
    <property type="project" value="TreeGrafter"/>
</dbReference>
<keyword evidence="2 4" id="KW-0012">Acyltransferase</keyword>
<comment type="catalytic activity">
    <reaction evidence="3 4">
        <text>holo-[ACP] + malonyl-CoA = malonyl-[ACP] + CoA</text>
        <dbReference type="Rhea" id="RHEA:41792"/>
        <dbReference type="Rhea" id="RHEA-COMP:9623"/>
        <dbReference type="Rhea" id="RHEA-COMP:9685"/>
        <dbReference type="ChEBI" id="CHEBI:57287"/>
        <dbReference type="ChEBI" id="CHEBI:57384"/>
        <dbReference type="ChEBI" id="CHEBI:64479"/>
        <dbReference type="ChEBI" id="CHEBI:78449"/>
        <dbReference type="EC" id="2.3.1.39"/>
    </reaction>
</comment>
<name>A0A1D8JHX7_9BACL</name>
<dbReference type="InterPro" id="IPR016036">
    <property type="entry name" value="Malonyl_transacylase_ACP-bd"/>
</dbReference>
<dbReference type="GO" id="GO:0005829">
    <property type="term" value="C:cytosol"/>
    <property type="evidence" value="ECO:0007669"/>
    <property type="project" value="TreeGrafter"/>
</dbReference>
<feature type="active site" evidence="5">
    <location>
        <position position="201"/>
    </location>
</feature>
<evidence type="ECO:0000256" key="2">
    <source>
        <dbReference type="ARBA" id="ARBA00023315"/>
    </source>
</evidence>
<dbReference type="EMBL" id="CP017560">
    <property type="protein sequence ID" value="AOV08296.1"/>
    <property type="molecule type" value="Genomic_DNA"/>
</dbReference>
<evidence type="ECO:0000259" key="6">
    <source>
        <dbReference type="SMART" id="SM00827"/>
    </source>
</evidence>
<feature type="domain" description="Malonyl-CoA:ACP transacylase (MAT)" evidence="6">
    <location>
        <begin position="7"/>
        <end position="313"/>
    </location>
</feature>
<dbReference type="InterPro" id="IPR001227">
    <property type="entry name" value="Ac_transferase_dom_sf"/>
</dbReference>
<dbReference type="SUPFAM" id="SSF52151">
    <property type="entry name" value="FabD/lysophospholipase-like"/>
    <property type="match status" value="1"/>
</dbReference>
<dbReference type="Gene3D" id="3.40.366.10">
    <property type="entry name" value="Malonyl-Coenzyme A Acyl Carrier Protein, domain 2"/>
    <property type="match status" value="1"/>
</dbReference>
<dbReference type="InterPro" id="IPR016035">
    <property type="entry name" value="Acyl_Trfase/lysoPLipase"/>
</dbReference>
<dbReference type="RefSeq" id="WP_075528453.1">
    <property type="nucleotide sequence ID" value="NZ_CP017560.1"/>
</dbReference>
<dbReference type="NCBIfam" id="TIGR00128">
    <property type="entry name" value="fabD"/>
    <property type="match status" value="1"/>
</dbReference>
<sequence length="315" mass="33709">MTKIAFVFPGQGSQKVGMGTELVENHEQSKQFFTNADRVLGFSLSELIEEGPQEELTVTYNAQPALLTVGAMIASRLKGEGIQPDYTAGHSLGEYTALVASGVLTFEEGVLAVHKRGLYMNEAVPAGVGAMAAILGLDAETVSEITNKITESGDAVQPANLNCPGQIVISGTKTGVENACHELKEAGARRVIPLDVSGPFHSSLMKPAAEKLKATLDEITMQDATPPIIANVNAEIVEDSNQLKDLLVEQLYSPVRWEDSVRTMLDNGVTHFIECGPGKVLSGLIKKIDRKATVLSVYDEKSLAEVLEASKGWSE</sequence>
<dbReference type="FunFam" id="3.30.70.250:FF:000001">
    <property type="entry name" value="Malonyl CoA-acyl carrier protein transacylase"/>
    <property type="match status" value="1"/>
</dbReference>
<feature type="active site" evidence="5">
    <location>
        <position position="91"/>
    </location>
</feature>
<dbReference type="InterPro" id="IPR004410">
    <property type="entry name" value="Malonyl_CoA-ACP_transAc_FabD"/>
</dbReference>
<evidence type="ECO:0000313" key="8">
    <source>
        <dbReference type="Proteomes" id="UP000185746"/>
    </source>
</evidence>
<dbReference type="Pfam" id="PF00698">
    <property type="entry name" value="Acyl_transf_1"/>
    <property type="match status" value="1"/>
</dbReference>
<gene>
    <name evidence="7" type="ORF">BI350_12655</name>
</gene>
<proteinExistence type="inferred from homology"/>
<organism evidence="7 8">
    <name type="scientific">Sporosarcina ureilytica</name>
    <dbReference type="NCBI Taxonomy" id="298596"/>
    <lineage>
        <taxon>Bacteria</taxon>
        <taxon>Bacillati</taxon>
        <taxon>Bacillota</taxon>
        <taxon>Bacilli</taxon>
        <taxon>Bacillales</taxon>
        <taxon>Caryophanaceae</taxon>
        <taxon>Sporosarcina</taxon>
    </lineage>
</organism>
<keyword evidence="1 4" id="KW-0808">Transferase</keyword>